<dbReference type="EMBL" id="AUSU01000538">
    <property type="protein sequence ID" value="EPS73167.1"/>
    <property type="molecule type" value="Genomic_DNA"/>
</dbReference>
<reference evidence="1 2" key="1">
    <citation type="journal article" date="2013" name="BMC Genomics">
        <title>The miniature genome of a carnivorous plant Genlisea aurea contains a low number of genes and short non-coding sequences.</title>
        <authorList>
            <person name="Leushkin E.V."/>
            <person name="Sutormin R.A."/>
            <person name="Nabieva E.R."/>
            <person name="Penin A.A."/>
            <person name="Kondrashov A.S."/>
            <person name="Logacheva M.D."/>
        </authorList>
    </citation>
    <scope>NUCLEOTIDE SEQUENCE [LARGE SCALE GENOMIC DNA]</scope>
</reference>
<dbReference type="AlphaFoldDB" id="S8EKM6"/>
<gene>
    <name evidence="1" type="ORF">M569_01591</name>
</gene>
<organism evidence="1 2">
    <name type="scientific">Genlisea aurea</name>
    <dbReference type="NCBI Taxonomy" id="192259"/>
    <lineage>
        <taxon>Eukaryota</taxon>
        <taxon>Viridiplantae</taxon>
        <taxon>Streptophyta</taxon>
        <taxon>Embryophyta</taxon>
        <taxon>Tracheophyta</taxon>
        <taxon>Spermatophyta</taxon>
        <taxon>Magnoliopsida</taxon>
        <taxon>eudicotyledons</taxon>
        <taxon>Gunneridae</taxon>
        <taxon>Pentapetalae</taxon>
        <taxon>asterids</taxon>
        <taxon>lamiids</taxon>
        <taxon>Lamiales</taxon>
        <taxon>Lentibulariaceae</taxon>
        <taxon>Genlisea</taxon>
    </lineage>
</organism>
<accession>S8EKM6</accession>
<name>S8EKM6_9LAMI</name>
<protein>
    <submittedName>
        <fullName evidence="1">Uncharacterized protein</fullName>
    </submittedName>
</protein>
<dbReference type="Proteomes" id="UP000015453">
    <property type="component" value="Unassembled WGS sequence"/>
</dbReference>
<keyword evidence="2" id="KW-1185">Reference proteome</keyword>
<proteinExistence type="predicted"/>
<evidence type="ECO:0000313" key="2">
    <source>
        <dbReference type="Proteomes" id="UP000015453"/>
    </source>
</evidence>
<comment type="caution">
    <text evidence="1">The sequence shown here is derived from an EMBL/GenBank/DDBJ whole genome shotgun (WGS) entry which is preliminary data.</text>
</comment>
<evidence type="ECO:0000313" key="1">
    <source>
        <dbReference type="EMBL" id="EPS73167.1"/>
    </source>
</evidence>
<sequence>MVEEPVEIFTRDEDFTEAVDVDVVTAVAVAVVVVMDTITQSRQEKENGKKIETNFVSNKCDENVDVTKFDVADFLVDPGEGTSGLYDDIMLTGEMNM</sequence>